<dbReference type="OrthoDB" id="9759607at2"/>
<dbReference type="CDD" id="cd01949">
    <property type="entry name" value="GGDEF"/>
    <property type="match status" value="1"/>
</dbReference>
<evidence type="ECO:0000313" key="5">
    <source>
        <dbReference type="Proteomes" id="UP000321901"/>
    </source>
</evidence>
<feature type="transmembrane region" description="Helical" evidence="1">
    <location>
        <begin position="6"/>
        <end position="25"/>
    </location>
</feature>
<dbReference type="NCBIfam" id="TIGR00254">
    <property type="entry name" value="GGDEF"/>
    <property type="match status" value="1"/>
</dbReference>
<evidence type="ECO:0000256" key="1">
    <source>
        <dbReference type="SAM" id="Phobius"/>
    </source>
</evidence>
<keyword evidence="5" id="KW-1185">Reference proteome</keyword>
<dbReference type="PROSITE" id="PS50887">
    <property type="entry name" value="GGDEF"/>
    <property type="match status" value="1"/>
</dbReference>
<proteinExistence type="predicted"/>
<feature type="domain" description="PAC" evidence="2">
    <location>
        <begin position="302"/>
        <end position="353"/>
    </location>
</feature>
<sequence length="522" mass="59036">MNPDIFHYIVITSISGVLSLILALYAFSKRRILSSSTIFVWMSVFSAIYIFGHALELASGSLEESIIWLKVQYFGMPFVPPLSLLLALQFIGSEKGHQARFAIPLFIIPVFTTLFCLTNEVHHFMYRDIYLRPGEVQPLIDIVAGPWYVVHGSFTFGCLLLGAILLARYWLQTKAKYWKQVLTMIIGFFIPVIASFLYLLGLSPYGMDPVPIVMCFTSALYLWAILSTKLFVIAPIARDRIFESMRDGVLVIDMANQLVDYNRAARKIIQALHFSKIGSLVNEIWADSGIGPFPFPEHPAEEEQEVEWIHPNNNSYYQIHIAPVRNQKGDVVGRTIVIINTTKQKALEKRLTQLAYTDGLTKIFNRAYLFEKCEEVVEIAAQHQQPLALIMFDIDFFKKINDNFGHAVGDEAIRHVVYICNRHMGPEYIFGRYGGEEFVVCLPDTTLDEAGIFAERIRKDIEDTPLSTSEDELIITASFGVSGLQGAVRSLDVLLQEADRALYVSKENGRNTVHLADQAVFV</sequence>
<dbReference type="InterPro" id="IPR029787">
    <property type="entry name" value="Nucleotide_cyclase"/>
</dbReference>
<dbReference type="RefSeq" id="WP_147059400.1">
    <property type="nucleotide sequence ID" value="NZ_BJYL01000038.1"/>
</dbReference>
<feature type="domain" description="GGDEF" evidence="3">
    <location>
        <begin position="385"/>
        <end position="518"/>
    </location>
</feature>
<keyword evidence="1" id="KW-1133">Transmembrane helix</keyword>
<feature type="transmembrane region" description="Helical" evidence="1">
    <location>
        <begin position="32"/>
        <end position="51"/>
    </location>
</feature>
<feature type="transmembrane region" description="Helical" evidence="1">
    <location>
        <begin position="220"/>
        <end position="237"/>
    </location>
</feature>
<evidence type="ECO:0000259" key="3">
    <source>
        <dbReference type="PROSITE" id="PS50887"/>
    </source>
</evidence>
<organism evidence="4 5">
    <name type="scientific">Sporosarcina luteola</name>
    <dbReference type="NCBI Taxonomy" id="582850"/>
    <lineage>
        <taxon>Bacteria</taxon>
        <taxon>Bacillati</taxon>
        <taxon>Bacillota</taxon>
        <taxon>Bacilli</taxon>
        <taxon>Bacillales</taxon>
        <taxon>Caryophanaceae</taxon>
        <taxon>Sporosarcina</taxon>
    </lineage>
</organism>
<dbReference type="InterPro" id="IPR043128">
    <property type="entry name" value="Rev_trsase/Diguanyl_cyclase"/>
</dbReference>
<dbReference type="GO" id="GO:0005886">
    <property type="term" value="C:plasma membrane"/>
    <property type="evidence" value="ECO:0007669"/>
    <property type="project" value="TreeGrafter"/>
</dbReference>
<dbReference type="InterPro" id="IPR035965">
    <property type="entry name" value="PAS-like_dom_sf"/>
</dbReference>
<dbReference type="InterPro" id="IPR031621">
    <property type="entry name" value="HisKA_7TM"/>
</dbReference>
<dbReference type="GO" id="GO:0043709">
    <property type="term" value="P:cell adhesion involved in single-species biofilm formation"/>
    <property type="evidence" value="ECO:0007669"/>
    <property type="project" value="TreeGrafter"/>
</dbReference>
<protein>
    <submittedName>
        <fullName evidence="4">GGDEF domain-containing protein</fullName>
    </submittedName>
</protein>
<keyword evidence="1" id="KW-0472">Membrane</keyword>
<dbReference type="Gene3D" id="3.30.70.270">
    <property type="match status" value="1"/>
</dbReference>
<feature type="transmembrane region" description="Helical" evidence="1">
    <location>
        <begin position="71"/>
        <end position="91"/>
    </location>
</feature>
<dbReference type="Pfam" id="PF00990">
    <property type="entry name" value="GGDEF"/>
    <property type="match status" value="1"/>
</dbReference>
<dbReference type="SUPFAM" id="SSF55785">
    <property type="entry name" value="PYP-like sensor domain (PAS domain)"/>
    <property type="match status" value="1"/>
</dbReference>
<gene>
    <name evidence="4" type="ORF">SLU01_28100</name>
</gene>
<reference evidence="4 5" key="1">
    <citation type="submission" date="2019-07" db="EMBL/GenBank/DDBJ databases">
        <title>Whole genome shotgun sequence of Sporosarcina luteola NBRC 105378.</title>
        <authorList>
            <person name="Hosoyama A."/>
            <person name="Uohara A."/>
            <person name="Ohji S."/>
            <person name="Ichikawa N."/>
        </authorList>
    </citation>
    <scope>NUCLEOTIDE SEQUENCE [LARGE SCALE GENOMIC DNA]</scope>
    <source>
        <strain evidence="4 5">NBRC 105378</strain>
    </source>
</reference>
<dbReference type="SMART" id="SM00267">
    <property type="entry name" value="GGDEF"/>
    <property type="match status" value="1"/>
</dbReference>
<dbReference type="AlphaFoldDB" id="A0A511ZAP3"/>
<dbReference type="PANTHER" id="PTHR45138:SF5">
    <property type="entry name" value="BIFUNCTIONAL PERIPLASMIC SUBSTRATE BINDING PROTEIN_CYTOPLASMIC DIGUANYLATE CYCLASE"/>
    <property type="match status" value="1"/>
</dbReference>
<evidence type="ECO:0000313" key="4">
    <source>
        <dbReference type="EMBL" id="GEN84498.1"/>
    </source>
</evidence>
<evidence type="ECO:0000259" key="2">
    <source>
        <dbReference type="PROSITE" id="PS50113"/>
    </source>
</evidence>
<dbReference type="PANTHER" id="PTHR45138">
    <property type="entry name" value="REGULATORY COMPONENTS OF SENSORY TRANSDUCTION SYSTEM"/>
    <property type="match status" value="1"/>
</dbReference>
<feature type="transmembrane region" description="Helical" evidence="1">
    <location>
        <begin position="103"/>
        <end position="126"/>
    </location>
</feature>
<dbReference type="PROSITE" id="PS50113">
    <property type="entry name" value="PAC"/>
    <property type="match status" value="1"/>
</dbReference>
<feature type="transmembrane region" description="Helical" evidence="1">
    <location>
        <begin position="146"/>
        <end position="169"/>
    </location>
</feature>
<feature type="transmembrane region" description="Helical" evidence="1">
    <location>
        <begin position="181"/>
        <end position="200"/>
    </location>
</feature>
<dbReference type="InterPro" id="IPR050469">
    <property type="entry name" value="Diguanylate_Cyclase"/>
</dbReference>
<comment type="caution">
    <text evidence="4">The sequence shown here is derived from an EMBL/GenBank/DDBJ whole genome shotgun (WGS) entry which is preliminary data.</text>
</comment>
<dbReference type="SUPFAM" id="SSF55073">
    <property type="entry name" value="Nucleotide cyclase"/>
    <property type="match status" value="1"/>
</dbReference>
<dbReference type="InterPro" id="IPR000700">
    <property type="entry name" value="PAS-assoc_C"/>
</dbReference>
<name>A0A511ZAP3_9BACL</name>
<dbReference type="EMBL" id="BJYL01000038">
    <property type="protein sequence ID" value="GEN84498.1"/>
    <property type="molecule type" value="Genomic_DNA"/>
</dbReference>
<dbReference type="FunFam" id="3.30.70.270:FF:000001">
    <property type="entry name" value="Diguanylate cyclase domain protein"/>
    <property type="match status" value="1"/>
</dbReference>
<keyword evidence="1" id="KW-0812">Transmembrane</keyword>
<dbReference type="Gene3D" id="3.30.450.20">
    <property type="entry name" value="PAS domain"/>
    <property type="match status" value="1"/>
</dbReference>
<dbReference type="GO" id="GO:0052621">
    <property type="term" value="F:diguanylate cyclase activity"/>
    <property type="evidence" value="ECO:0007669"/>
    <property type="project" value="TreeGrafter"/>
</dbReference>
<dbReference type="Proteomes" id="UP000321901">
    <property type="component" value="Unassembled WGS sequence"/>
</dbReference>
<dbReference type="InterPro" id="IPR000160">
    <property type="entry name" value="GGDEF_dom"/>
</dbReference>
<dbReference type="GO" id="GO:1902201">
    <property type="term" value="P:negative regulation of bacterial-type flagellum-dependent cell motility"/>
    <property type="evidence" value="ECO:0007669"/>
    <property type="project" value="TreeGrafter"/>
</dbReference>
<dbReference type="Pfam" id="PF16927">
    <property type="entry name" value="HisKA_7TM"/>
    <property type="match status" value="1"/>
</dbReference>
<accession>A0A511ZAP3</accession>